<dbReference type="Proteomes" id="UP000197277">
    <property type="component" value="Unassembled WGS sequence"/>
</dbReference>
<accession>A0A246FFV4</accession>
<dbReference type="AlphaFoldDB" id="A0A246FFV4"/>
<comment type="caution">
    <text evidence="1">The sequence shown here is derived from an EMBL/GenBank/DDBJ whole genome shotgun (WGS) entry which is preliminary data.</text>
</comment>
<evidence type="ECO:0000313" key="1">
    <source>
        <dbReference type="EMBL" id="OWP61379.1"/>
    </source>
</evidence>
<reference evidence="1 2" key="1">
    <citation type="submission" date="2017-06" db="EMBL/GenBank/DDBJ databases">
        <title>Hymenobacter amundsenii sp. nov. isolated from regoliths in Antarctica.</title>
        <authorList>
            <person name="Sedlacek I."/>
            <person name="Kralova S."/>
            <person name="Pantucek R."/>
            <person name="Svec P."/>
            <person name="Holochova P."/>
            <person name="Stankova E."/>
            <person name="Vrbovska V."/>
            <person name="Busse H.-J."/>
        </authorList>
    </citation>
    <scope>NUCLEOTIDE SEQUENCE [LARGE SCALE GENOMIC DNA]</scope>
    <source>
        <strain evidence="1 2">CCM 8682</strain>
    </source>
</reference>
<proteinExistence type="predicted"/>
<keyword evidence="2" id="KW-1185">Reference proteome</keyword>
<name>A0A246FFV4_9BACT</name>
<feature type="non-terminal residue" evidence="1">
    <location>
        <position position="71"/>
    </location>
</feature>
<organism evidence="1 2">
    <name type="scientific">Hymenobacter amundsenii</name>
    <dbReference type="NCBI Taxonomy" id="2006685"/>
    <lineage>
        <taxon>Bacteria</taxon>
        <taxon>Pseudomonadati</taxon>
        <taxon>Bacteroidota</taxon>
        <taxon>Cytophagia</taxon>
        <taxon>Cytophagales</taxon>
        <taxon>Hymenobacteraceae</taxon>
        <taxon>Hymenobacter</taxon>
    </lineage>
</organism>
<sequence length="71" mass="8256">MYCFIDDFLRATRPQAPHKRHLSDAELLTTALLAARFFGGNLAAARRYMQQHWGMKALDKSGFTRQLHRLH</sequence>
<evidence type="ECO:0000313" key="2">
    <source>
        <dbReference type="Proteomes" id="UP000197277"/>
    </source>
</evidence>
<gene>
    <name evidence="1" type="ORF">CDA63_19710</name>
</gene>
<dbReference type="EMBL" id="NIRR01000074">
    <property type="protein sequence ID" value="OWP61379.1"/>
    <property type="molecule type" value="Genomic_DNA"/>
</dbReference>
<protein>
    <submittedName>
        <fullName evidence="1">Transposase</fullName>
    </submittedName>
</protein>